<dbReference type="HAMAP" id="MF_00921">
    <property type="entry name" value="PDRP"/>
    <property type="match status" value="1"/>
</dbReference>
<dbReference type="Proteomes" id="UP000516437">
    <property type="component" value="Unassembled WGS sequence"/>
</dbReference>
<keyword evidence="4" id="KW-0418">Kinase</keyword>
<dbReference type="InterPro" id="IPR026565">
    <property type="entry name" value="PPDK_reg"/>
</dbReference>
<dbReference type="OrthoDB" id="416832at2759"/>
<dbReference type="EMBL" id="RXIC02000078">
    <property type="protein sequence ID" value="KAB1201335.1"/>
    <property type="molecule type" value="Genomic_DNA"/>
</dbReference>
<feature type="region of interest" description="Disordered" evidence="5">
    <location>
        <begin position="54"/>
        <end position="75"/>
    </location>
</feature>
<reference evidence="7 8" key="2">
    <citation type="journal article" date="2019" name="Plant Biotechnol. J.">
        <title>The red bayberry genome and genetic basis of sex determination.</title>
        <authorList>
            <person name="Jia H.M."/>
            <person name="Jia H.J."/>
            <person name="Cai Q.L."/>
            <person name="Wang Y."/>
            <person name="Zhao H.B."/>
            <person name="Yang W.F."/>
            <person name="Wang G.Y."/>
            <person name="Li Y.H."/>
            <person name="Zhan D.L."/>
            <person name="Shen Y.T."/>
            <person name="Niu Q.F."/>
            <person name="Chang L."/>
            <person name="Qiu J."/>
            <person name="Zhao L."/>
            <person name="Xie H.B."/>
            <person name="Fu W.Y."/>
            <person name="Jin J."/>
            <person name="Li X.W."/>
            <person name="Jiao Y."/>
            <person name="Zhou C.C."/>
            <person name="Tu T."/>
            <person name="Chai C.Y."/>
            <person name="Gao J.L."/>
            <person name="Fan L.J."/>
            <person name="van de Weg E."/>
            <person name="Wang J.Y."/>
            <person name="Gao Z.S."/>
        </authorList>
    </citation>
    <scope>NUCLEOTIDE SEQUENCE [LARGE SCALE GENOMIC DNA]</scope>
    <source>
        <tissue evidence="7">Leaves</tissue>
    </source>
</reference>
<organism evidence="7 8">
    <name type="scientific">Morella rubra</name>
    <name type="common">Chinese bayberry</name>
    <dbReference type="NCBI Taxonomy" id="262757"/>
    <lineage>
        <taxon>Eukaryota</taxon>
        <taxon>Viridiplantae</taxon>
        <taxon>Streptophyta</taxon>
        <taxon>Embryophyta</taxon>
        <taxon>Tracheophyta</taxon>
        <taxon>Spermatophyta</taxon>
        <taxon>Magnoliopsida</taxon>
        <taxon>eudicotyledons</taxon>
        <taxon>Gunneridae</taxon>
        <taxon>Pentapetalae</taxon>
        <taxon>rosids</taxon>
        <taxon>fabids</taxon>
        <taxon>Fagales</taxon>
        <taxon>Myricaceae</taxon>
        <taxon>Morella</taxon>
    </lineage>
</organism>
<evidence type="ECO:0000313" key="7">
    <source>
        <dbReference type="EMBL" id="KAB1201335.1"/>
    </source>
</evidence>
<keyword evidence="1" id="KW-0723">Serine/threonine-protein kinase</keyword>
<reference evidence="7" key="3">
    <citation type="submission" date="2019-09" db="EMBL/GenBank/DDBJ databases">
        <authorList>
            <person name="Gao Z."/>
        </authorList>
    </citation>
    <scope>NUCLEOTIDE SEQUENCE</scope>
    <source>
        <tissue evidence="7">Leaves</tissue>
    </source>
</reference>
<reference evidence="7" key="1">
    <citation type="submission" date="2018-07" db="EMBL/GenBank/DDBJ databases">
        <authorList>
            <person name="Gao Z.-S."/>
            <person name="Jia H.-M."/>
            <person name="Jia H.-J."/>
            <person name="Cai Q.-L."/>
            <person name="Wang Y."/>
            <person name="Zhao H.-B."/>
        </authorList>
    </citation>
    <scope>NUCLEOTIDE SEQUENCE</scope>
    <source>
        <tissue evidence="7">Leaves</tissue>
    </source>
</reference>
<dbReference type="Pfam" id="PF03618">
    <property type="entry name" value="Kinase-PPPase"/>
    <property type="match status" value="1"/>
</dbReference>
<keyword evidence="3" id="KW-0547">Nucleotide-binding</keyword>
<evidence type="ECO:0000256" key="4">
    <source>
        <dbReference type="ARBA" id="ARBA00022777"/>
    </source>
</evidence>
<evidence type="ECO:0000313" key="8">
    <source>
        <dbReference type="Proteomes" id="UP000516437"/>
    </source>
</evidence>
<gene>
    <name evidence="6" type="ORF">CJ030_MR0G004290</name>
    <name evidence="7" type="ORF">CJ030_MR0G004310</name>
</gene>
<sequence length="419" mass="45617">MIASAALISVSNLSATPASSNQVPSEPDASPQTKKLKGSGQLNRWSRARAIRSGRKLERSGHRAQVVEAKPPVQPRESLSLELNSTGSVGYDDVDVTAAKSIYMVSDGTGWTAEHSVNAALGQFDHCLVDRACPVNTHLFSGIDDVERLMEIVKQAAIEGAMLVYTLADPSMAESARQACKLWGIPSTDILSPITEAIASHLGVSPSGLPRGAPGRNIPLTEEYFRRIEAIEFTIKQDDGALPQNLYKADIVLTGVSRTGKTPLSIYIAQKGYKVANVPIVKGVELPKSLFEIDPEKVFCLTINPVVLQAIRKARAKSLGFSEDTRSNYSEPDYVREELEFARRIFSQNPVWPVIVEMTKSGNEGLKAFDALLIKSCVFLLPASSEVTGKAIEETAAVVLRLFHDRKHKCSMPGIAKRY</sequence>
<comment type="caution">
    <text evidence="7">The sequence shown here is derived from an EMBL/GenBank/DDBJ whole genome shotgun (WGS) entry which is preliminary data.</text>
</comment>
<feature type="region of interest" description="Disordered" evidence="5">
    <location>
        <begin position="14"/>
        <end position="42"/>
    </location>
</feature>
<keyword evidence="8" id="KW-1185">Reference proteome</keyword>
<feature type="compositionally biased region" description="Polar residues" evidence="5">
    <location>
        <begin position="14"/>
        <end position="24"/>
    </location>
</feature>
<dbReference type="PANTHER" id="PTHR31756:SF3">
    <property type="entry name" value="PYRUVATE, PHOSPHATE DIKINASE REGULATORY PROTEIN 1, CHLOROPLASTIC"/>
    <property type="match status" value="1"/>
</dbReference>
<dbReference type="NCBIfam" id="NF003742">
    <property type="entry name" value="PRK05339.1"/>
    <property type="match status" value="1"/>
</dbReference>
<evidence type="ECO:0000256" key="3">
    <source>
        <dbReference type="ARBA" id="ARBA00022741"/>
    </source>
</evidence>
<evidence type="ECO:0000256" key="2">
    <source>
        <dbReference type="ARBA" id="ARBA00022679"/>
    </source>
</evidence>
<dbReference type="InterPro" id="IPR005177">
    <property type="entry name" value="Kinase-pyrophosphorylase"/>
</dbReference>
<evidence type="ECO:0000256" key="5">
    <source>
        <dbReference type="SAM" id="MobiDB-lite"/>
    </source>
</evidence>
<evidence type="ECO:0000256" key="1">
    <source>
        <dbReference type="ARBA" id="ARBA00022527"/>
    </source>
</evidence>
<accession>A0A6A1ULQ6</accession>
<dbReference type="GO" id="GO:0004674">
    <property type="term" value="F:protein serine/threonine kinase activity"/>
    <property type="evidence" value="ECO:0007669"/>
    <property type="project" value="UniProtKB-KW"/>
</dbReference>
<dbReference type="GO" id="GO:0005524">
    <property type="term" value="F:ATP binding"/>
    <property type="evidence" value="ECO:0007669"/>
    <property type="project" value="InterPro"/>
</dbReference>
<proteinExistence type="inferred from homology"/>
<keyword evidence="2" id="KW-0808">Transferase</keyword>
<dbReference type="EMBL" id="RXIC02000078">
    <property type="protein sequence ID" value="KAB1201315.1"/>
    <property type="molecule type" value="Genomic_DNA"/>
</dbReference>
<evidence type="ECO:0000313" key="6">
    <source>
        <dbReference type="EMBL" id="KAB1201315.1"/>
    </source>
</evidence>
<dbReference type="AlphaFoldDB" id="A0A6A1ULQ6"/>
<protein>
    <submittedName>
        <fullName evidence="7">Putative pyruvate, phosphate dikinase regulatory protein, chloroplastic</fullName>
    </submittedName>
</protein>
<keyword evidence="7" id="KW-0670">Pyruvate</keyword>
<name>A0A6A1ULQ6_9ROSI</name>
<dbReference type="PANTHER" id="PTHR31756">
    <property type="entry name" value="PYRUVATE, PHOSPHATE DIKINASE REGULATORY PROTEIN 1, CHLOROPLASTIC"/>
    <property type="match status" value="1"/>
</dbReference>